<dbReference type="InterPro" id="IPR044730">
    <property type="entry name" value="RNase_H-like_dom_plant"/>
</dbReference>
<dbReference type="PANTHER" id="PTHR47074">
    <property type="entry name" value="BNAC02G40300D PROTEIN"/>
    <property type="match status" value="1"/>
</dbReference>
<dbReference type="InterPro" id="IPR052929">
    <property type="entry name" value="RNase_H-like_EbsB-rel"/>
</dbReference>
<proteinExistence type="predicted"/>
<dbReference type="GO" id="GO:0004523">
    <property type="term" value="F:RNA-DNA hybrid ribonuclease activity"/>
    <property type="evidence" value="ECO:0007669"/>
    <property type="project" value="InterPro"/>
</dbReference>
<reference evidence="2 3" key="1">
    <citation type="submission" date="2024-04" db="EMBL/GenBank/DDBJ databases">
        <authorList>
            <person name="Fracassetti M."/>
        </authorList>
    </citation>
    <scope>NUCLEOTIDE SEQUENCE [LARGE SCALE GENOMIC DNA]</scope>
</reference>
<feature type="domain" description="RNase H type-1" evidence="1">
    <location>
        <begin position="14"/>
        <end position="126"/>
    </location>
</feature>
<dbReference type="InterPro" id="IPR012337">
    <property type="entry name" value="RNaseH-like_sf"/>
</dbReference>
<evidence type="ECO:0000313" key="3">
    <source>
        <dbReference type="Proteomes" id="UP001497516"/>
    </source>
</evidence>
<protein>
    <recommendedName>
        <fullName evidence="1">RNase H type-1 domain-containing protein</fullName>
    </recommendedName>
</protein>
<sequence length="142" mass="15955">MPFSCYVDGAVAPCSHGAGGLVIRDAMGIVCYVHGFYYAGLLDSFIFELMAFRDAIRWCSLKGLTEVMFYGEAKVVIEKIQRRDARDVKGGRILVELENLQRQYQGFGISFVGRSNNQMAHDVVRKTLSLLLASVESFDFER</sequence>
<gene>
    <name evidence="2" type="ORF">LTRI10_LOCUS46631</name>
</gene>
<evidence type="ECO:0000313" key="2">
    <source>
        <dbReference type="EMBL" id="CAL1406937.1"/>
    </source>
</evidence>
<keyword evidence="3" id="KW-1185">Reference proteome</keyword>
<dbReference type="EMBL" id="OZ034821">
    <property type="protein sequence ID" value="CAL1406937.1"/>
    <property type="molecule type" value="Genomic_DNA"/>
</dbReference>
<dbReference type="InterPro" id="IPR002156">
    <property type="entry name" value="RNaseH_domain"/>
</dbReference>
<evidence type="ECO:0000259" key="1">
    <source>
        <dbReference type="Pfam" id="PF13456"/>
    </source>
</evidence>
<dbReference type="GO" id="GO:0003676">
    <property type="term" value="F:nucleic acid binding"/>
    <property type="evidence" value="ECO:0007669"/>
    <property type="project" value="InterPro"/>
</dbReference>
<accession>A0AAV2G9D6</accession>
<dbReference type="SUPFAM" id="SSF53098">
    <property type="entry name" value="Ribonuclease H-like"/>
    <property type="match status" value="1"/>
</dbReference>
<dbReference type="Gene3D" id="3.30.420.10">
    <property type="entry name" value="Ribonuclease H-like superfamily/Ribonuclease H"/>
    <property type="match status" value="1"/>
</dbReference>
<dbReference type="InterPro" id="IPR036397">
    <property type="entry name" value="RNaseH_sf"/>
</dbReference>
<dbReference type="Proteomes" id="UP001497516">
    <property type="component" value="Chromosome 8"/>
</dbReference>
<organism evidence="2 3">
    <name type="scientific">Linum trigynum</name>
    <dbReference type="NCBI Taxonomy" id="586398"/>
    <lineage>
        <taxon>Eukaryota</taxon>
        <taxon>Viridiplantae</taxon>
        <taxon>Streptophyta</taxon>
        <taxon>Embryophyta</taxon>
        <taxon>Tracheophyta</taxon>
        <taxon>Spermatophyta</taxon>
        <taxon>Magnoliopsida</taxon>
        <taxon>eudicotyledons</taxon>
        <taxon>Gunneridae</taxon>
        <taxon>Pentapetalae</taxon>
        <taxon>rosids</taxon>
        <taxon>fabids</taxon>
        <taxon>Malpighiales</taxon>
        <taxon>Linaceae</taxon>
        <taxon>Linum</taxon>
    </lineage>
</organism>
<dbReference type="AlphaFoldDB" id="A0AAV2G9D6"/>
<name>A0AAV2G9D6_9ROSI</name>
<dbReference type="CDD" id="cd06222">
    <property type="entry name" value="RNase_H_like"/>
    <property type="match status" value="1"/>
</dbReference>
<dbReference type="PANTHER" id="PTHR47074:SF11">
    <property type="entry name" value="REVERSE TRANSCRIPTASE-LIKE PROTEIN"/>
    <property type="match status" value="1"/>
</dbReference>
<dbReference type="Pfam" id="PF13456">
    <property type="entry name" value="RVT_3"/>
    <property type="match status" value="1"/>
</dbReference>